<dbReference type="AlphaFoldDB" id="A0A9P8API4"/>
<evidence type="ECO:0000256" key="2">
    <source>
        <dbReference type="SAM" id="SignalP"/>
    </source>
</evidence>
<protein>
    <recommendedName>
        <fullName evidence="3">RlpA-like protein double-psi beta-barrel domain-containing protein</fullName>
    </recommendedName>
</protein>
<proteinExistence type="predicted"/>
<dbReference type="CDD" id="cd22191">
    <property type="entry name" value="DPBB_RlpA_EXP_N-like"/>
    <property type="match status" value="1"/>
</dbReference>
<accession>A0A9P8API4</accession>
<keyword evidence="5" id="KW-1185">Reference proteome</keyword>
<evidence type="ECO:0000256" key="1">
    <source>
        <dbReference type="ARBA" id="ARBA00022729"/>
    </source>
</evidence>
<evidence type="ECO:0000313" key="4">
    <source>
        <dbReference type="EMBL" id="KAG7443373.1"/>
    </source>
</evidence>
<dbReference type="InterPro" id="IPR036908">
    <property type="entry name" value="RlpA-like_sf"/>
</dbReference>
<dbReference type="RefSeq" id="XP_043036873.1">
    <property type="nucleotide sequence ID" value="XM_043178364.1"/>
</dbReference>
<comment type="caution">
    <text evidence="4">The sequence shown here is derived from an EMBL/GenBank/DDBJ whole genome shotgun (WGS) entry which is preliminary data.</text>
</comment>
<feature type="domain" description="RlpA-like protein double-psi beta-barrel" evidence="3">
    <location>
        <begin position="24"/>
        <end position="108"/>
    </location>
</feature>
<dbReference type="Pfam" id="PF03330">
    <property type="entry name" value="DPBB_1"/>
    <property type="match status" value="1"/>
</dbReference>
<evidence type="ECO:0000313" key="5">
    <source>
        <dbReference type="Proteomes" id="UP000812287"/>
    </source>
</evidence>
<dbReference type="InterPro" id="IPR051477">
    <property type="entry name" value="Expansin_CellWall"/>
</dbReference>
<feature type="chain" id="PRO_5040134580" description="RlpA-like protein double-psi beta-barrel domain-containing protein" evidence="2">
    <location>
        <begin position="22"/>
        <end position="118"/>
    </location>
</feature>
<dbReference type="Gene3D" id="2.40.40.10">
    <property type="entry name" value="RlpA-like domain"/>
    <property type="match status" value="1"/>
</dbReference>
<evidence type="ECO:0000259" key="3">
    <source>
        <dbReference type="Pfam" id="PF03330"/>
    </source>
</evidence>
<reference evidence="4" key="1">
    <citation type="submission" date="2020-11" db="EMBL/GenBank/DDBJ databases">
        <title>Adaptations for nitrogen fixation in a non-lichenized fungal sporocarp promotes dispersal by wood-feeding termites.</title>
        <authorList>
            <consortium name="DOE Joint Genome Institute"/>
            <person name="Koch R.A."/>
            <person name="Yoon G."/>
            <person name="Arayal U."/>
            <person name="Lail K."/>
            <person name="Amirebrahimi M."/>
            <person name="Labutti K."/>
            <person name="Lipzen A."/>
            <person name="Riley R."/>
            <person name="Barry K."/>
            <person name="Henrissat B."/>
            <person name="Grigoriev I.V."/>
            <person name="Herr J.R."/>
            <person name="Aime M.C."/>
        </authorList>
    </citation>
    <scope>NUCLEOTIDE SEQUENCE</scope>
    <source>
        <strain evidence="4">MCA 3950</strain>
    </source>
</reference>
<dbReference type="OrthoDB" id="623670at2759"/>
<dbReference type="PANTHER" id="PTHR31836">
    <property type="match status" value="1"/>
</dbReference>
<dbReference type="EMBL" id="MU250545">
    <property type="protein sequence ID" value="KAG7443373.1"/>
    <property type="molecule type" value="Genomic_DNA"/>
</dbReference>
<sequence length="118" mass="12788">MLSLKYPVLAVIALSIGTVNAIIGDATWYTPNGDYGACGAPLQNSDYIVALASNQYAGGARCWKHISASYRGNFVNATVGDLCPGCRNNQIDLSSTAFKKLAHLDIGLLHHVTWYYYD</sequence>
<organism evidence="4 5">
    <name type="scientific">Guyanagaster necrorhizus</name>
    <dbReference type="NCBI Taxonomy" id="856835"/>
    <lineage>
        <taxon>Eukaryota</taxon>
        <taxon>Fungi</taxon>
        <taxon>Dikarya</taxon>
        <taxon>Basidiomycota</taxon>
        <taxon>Agaricomycotina</taxon>
        <taxon>Agaricomycetes</taxon>
        <taxon>Agaricomycetidae</taxon>
        <taxon>Agaricales</taxon>
        <taxon>Marasmiineae</taxon>
        <taxon>Physalacriaceae</taxon>
        <taxon>Guyanagaster</taxon>
    </lineage>
</organism>
<dbReference type="GeneID" id="66100652"/>
<feature type="signal peptide" evidence="2">
    <location>
        <begin position="1"/>
        <end position="21"/>
    </location>
</feature>
<keyword evidence="1 2" id="KW-0732">Signal</keyword>
<dbReference type="Proteomes" id="UP000812287">
    <property type="component" value="Unassembled WGS sequence"/>
</dbReference>
<name>A0A9P8API4_9AGAR</name>
<dbReference type="PANTHER" id="PTHR31836:SF28">
    <property type="entry name" value="SRCR DOMAIN-CONTAINING PROTEIN-RELATED"/>
    <property type="match status" value="1"/>
</dbReference>
<gene>
    <name evidence="4" type="ORF">BT62DRAFT_1034137</name>
</gene>
<dbReference type="SUPFAM" id="SSF50685">
    <property type="entry name" value="Barwin-like endoglucanases"/>
    <property type="match status" value="1"/>
</dbReference>
<dbReference type="InterPro" id="IPR009009">
    <property type="entry name" value="RlpA-like_DPBB"/>
</dbReference>